<organism evidence="1 2">
    <name type="scientific">Durusdinium trenchii</name>
    <dbReference type="NCBI Taxonomy" id="1381693"/>
    <lineage>
        <taxon>Eukaryota</taxon>
        <taxon>Sar</taxon>
        <taxon>Alveolata</taxon>
        <taxon>Dinophyceae</taxon>
        <taxon>Suessiales</taxon>
        <taxon>Symbiodiniaceae</taxon>
        <taxon>Durusdinium</taxon>
    </lineage>
</organism>
<evidence type="ECO:0000313" key="1">
    <source>
        <dbReference type="EMBL" id="CAK9100467.1"/>
    </source>
</evidence>
<proteinExistence type="predicted"/>
<gene>
    <name evidence="1" type="ORF">SCF082_LOCUS47012</name>
</gene>
<sequence>MTALHSILAMSPRNAAHLQMPVIQAQTLPQALLKHRRSLEDGLCNCNLDCTKDVALMFQKPANCGAQDKRLLVQPALLVTSATHESNSWAESSVAQQNLIQDVPLIRVNEMIGYDAETGARPGASARVGVPAHLHIIKNYARGVDIPENGVVVWADLLPNRHCEFGRAALSRMLNEPDAKPKVCYIAFLREEQKDVIPDFEQLIYSHWDTAAGSPPKARAVEPLPDPDLQLLSWTGNAPRFPSNLLEKFAEGTAGHNHIVEMRKTFLAAFPDASTGSGRADGGKGSQAQRTIRAIGQPDFSVDGGAVPVDLTEELRPAIVKEADFSVTRKGYVAGSRGKPSIVIDADFALWVGNEGDSEVQFEASELCGFNLGVYDQKVVAGQGERELACIPFRFADDLQIVSLDKTPLSLAHLVHKMSVVHGVAEFELADHEVSKKLYEAAEGKDPLPVPYRHSLTPARSGKCNTFVPNALKGHASIGALWVNHMDKLPKGRFAKLVSLQTGAGKAKIVGLKPKVYVLGRLTLPAKSWTKLT</sequence>
<evidence type="ECO:0000313" key="2">
    <source>
        <dbReference type="Proteomes" id="UP001642464"/>
    </source>
</evidence>
<keyword evidence="2" id="KW-1185">Reference proteome</keyword>
<dbReference type="Proteomes" id="UP001642464">
    <property type="component" value="Unassembled WGS sequence"/>
</dbReference>
<protein>
    <submittedName>
        <fullName evidence="1">FO synthase subunit 1</fullName>
    </submittedName>
</protein>
<reference evidence="1 2" key="1">
    <citation type="submission" date="2024-02" db="EMBL/GenBank/DDBJ databases">
        <authorList>
            <person name="Chen Y."/>
            <person name="Shah S."/>
            <person name="Dougan E. K."/>
            <person name="Thang M."/>
            <person name="Chan C."/>
        </authorList>
    </citation>
    <scope>NUCLEOTIDE SEQUENCE [LARGE SCALE GENOMIC DNA]</scope>
</reference>
<comment type="caution">
    <text evidence="1">The sequence shown here is derived from an EMBL/GenBank/DDBJ whole genome shotgun (WGS) entry which is preliminary data.</text>
</comment>
<dbReference type="EMBL" id="CAXAMM010041629">
    <property type="protein sequence ID" value="CAK9100467.1"/>
    <property type="molecule type" value="Genomic_DNA"/>
</dbReference>
<name>A0ABP0RIN1_9DINO</name>
<accession>A0ABP0RIN1</accession>